<sequence>MLLRSLFVIFFVISYSVTANTDHSDAKTHSKQTTKILILGDSLSAGYGLKQDQAWAQLLQNAYEQEKSPILLINASISGETSGGALQRLPALLAEHSPDWVLVEIGGNDGLRGYPVKLLKQNLSQIVDKSIAADAKVLLMEIEITPNLGKRYATLFKGAYQQVANEKNVPLIPFFITSVVTDANLMLPDGIHPNAEAQPLLSEKMKQHFADIILQSD</sequence>
<feature type="chain" id="PRO_5002037941" evidence="1">
    <location>
        <begin position="20"/>
        <end position="217"/>
    </location>
</feature>
<dbReference type="SUPFAM" id="SSF52266">
    <property type="entry name" value="SGNH hydrolase"/>
    <property type="match status" value="1"/>
</dbReference>
<feature type="domain" description="SGNH hydrolase-type esterase" evidence="2">
    <location>
        <begin position="38"/>
        <end position="197"/>
    </location>
</feature>
<dbReference type="InterPro" id="IPR036514">
    <property type="entry name" value="SGNH_hydro_sf"/>
</dbReference>
<keyword evidence="1" id="KW-0732">Signal</keyword>
<dbReference type="Pfam" id="PF13472">
    <property type="entry name" value="Lipase_GDSL_2"/>
    <property type="match status" value="1"/>
</dbReference>
<evidence type="ECO:0000313" key="3">
    <source>
        <dbReference type="EMBL" id="AIY65767.1"/>
    </source>
</evidence>
<dbReference type="GO" id="GO:0004622">
    <property type="term" value="F:phosphatidylcholine lysophospholipase activity"/>
    <property type="evidence" value="ECO:0007669"/>
    <property type="project" value="TreeGrafter"/>
</dbReference>
<dbReference type="PANTHER" id="PTHR30383">
    <property type="entry name" value="THIOESTERASE 1/PROTEASE 1/LYSOPHOSPHOLIPASE L1"/>
    <property type="match status" value="1"/>
</dbReference>
<dbReference type="PANTHER" id="PTHR30383:SF24">
    <property type="entry name" value="THIOESTERASE 1_PROTEASE 1_LYSOPHOSPHOLIPASE L1"/>
    <property type="match status" value="1"/>
</dbReference>
<dbReference type="Gene3D" id="3.40.50.1110">
    <property type="entry name" value="SGNH hydrolase"/>
    <property type="match status" value="1"/>
</dbReference>
<gene>
    <name evidence="3" type="ORF">OM33_11900</name>
</gene>
<dbReference type="EMBL" id="CP009888">
    <property type="protein sequence ID" value="AIY65767.1"/>
    <property type="molecule type" value="Genomic_DNA"/>
</dbReference>
<dbReference type="RefSeq" id="WP_038641988.1">
    <property type="nucleotide sequence ID" value="NZ_CP009888.1"/>
</dbReference>
<keyword evidence="4" id="KW-1185">Reference proteome</keyword>
<dbReference type="PROSITE" id="PS01098">
    <property type="entry name" value="LIPASE_GDSL_SER"/>
    <property type="match status" value="1"/>
</dbReference>
<evidence type="ECO:0000313" key="4">
    <source>
        <dbReference type="Proteomes" id="UP000030341"/>
    </source>
</evidence>
<organism evidence="3 4">
    <name type="scientific">Pseudoalteromonas piratica</name>
    <dbReference type="NCBI Taxonomy" id="1348114"/>
    <lineage>
        <taxon>Bacteria</taxon>
        <taxon>Pseudomonadati</taxon>
        <taxon>Pseudomonadota</taxon>
        <taxon>Gammaproteobacteria</taxon>
        <taxon>Alteromonadales</taxon>
        <taxon>Pseudoalteromonadaceae</taxon>
        <taxon>Pseudoalteromonas</taxon>
    </lineage>
</organism>
<dbReference type="CDD" id="cd01822">
    <property type="entry name" value="Lysophospholipase_L1_like"/>
    <property type="match status" value="1"/>
</dbReference>
<evidence type="ECO:0000256" key="1">
    <source>
        <dbReference type="SAM" id="SignalP"/>
    </source>
</evidence>
<dbReference type="InterPro" id="IPR008265">
    <property type="entry name" value="Lipase_GDSL_AS"/>
</dbReference>
<dbReference type="Proteomes" id="UP000030341">
    <property type="component" value="Chromosome 1"/>
</dbReference>
<dbReference type="HOGENOM" id="CLU_051180_3_0_6"/>
<reference evidence="3 4" key="1">
    <citation type="submission" date="2014-11" db="EMBL/GenBank/DDBJ databases">
        <title>Complete Genome Sequence of Pseudoalteromonas sp. Strain OCN003 Isolated from Kaneohe Bay, Oahu, Hawaii.</title>
        <authorList>
            <person name="Beurmann S."/>
            <person name="Videau P."/>
            <person name="Ushijima B."/>
            <person name="Smith A.M."/>
            <person name="Aeby G.S."/>
            <person name="Callahan S.M."/>
            <person name="Belcaid M."/>
        </authorList>
    </citation>
    <scope>NUCLEOTIDE SEQUENCE [LARGE SCALE GENOMIC DNA]</scope>
    <source>
        <strain evidence="3 4">OCN003</strain>
    </source>
</reference>
<name>A0A0A7EIH6_9GAMM</name>
<proteinExistence type="predicted"/>
<accession>A0A0A7EIH6</accession>
<evidence type="ECO:0000259" key="2">
    <source>
        <dbReference type="Pfam" id="PF13472"/>
    </source>
</evidence>
<protein>
    <submittedName>
        <fullName evidence="3">Acyl-CoA thioesterase</fullName>
    </submittedName>
</protein>
<dbReference type="InterPro" id="IPR051532">
    <property type="entry name" value="Ester_Hydrolysis_Enzymes"/>
</dbReference>
<feature type="signal peptide" evidence="1">
    <location>
        <begin position="1"/>
        <end position="19"/>
    </location>
</feature>
<dbReference type="GO" id="GO:0006629">
    <property type="term" value="P:lipid metabolic process"/>
    <property type="evidence" value="ECO:0007669"/>
    <property type="project" value="InterPro"/>
</dbReference>
<dbReference type="STRING" id="1348114.OM33_11900"/>
<dbReference type="InterPro" id="IPR013830">
    <property type="entry name" value="SGNH_hydro"/>
</dbReference>
<dbReference type="AlphaFoldDB" id="A0A0A7EIH6"/>
<dbReference type="eggNOG" id="COG2755">
    <property type="taxonomic scope" value="Bacteria"/>
</dbReference>
<dbReference type="KEGG" id="pseo:OM33_11900"/>
<dbReference type="OrthoDB" id="9786188at2"/>